<sequence length="275" mass="29631">MSTHPASAPSTSLQPIRRCAAAYTTTAPRRHRCIPRLRSFPSPSVASSPPPLSSEPSDVLDADLFSPAPAHAATPQHTSRACPEAPASSPSRRRVRPHASTIGTTLPVRSTSAPPALDLPLRLASSPHHRRPAARRCQYICIREAEQRMNESSEAVSSADKPDVHLQLFLLEISVLRASFPAGDNRSVNSHLVGKLNKCKNSEYSSWQSLGHRNYEKSGTSGEHVVQPGLYSVNPTLEPPSQSCSPAPAYHSPTRARHPVALPVNTGALPLLFPL</sequence>
<organism evidence="2 3">
    <name type="scientific">Mycena rosella</name>
    <name type="common">Pink bonnet</name>
    <name type="synonym">Agaricus rosellus</name>
    <dbReference type="NCBI Taxonomy" id="1033263"/>
    <lineage>
        <taxon>Eukaryota</taxon>
        <taxon>Fungi</taxon>
        <taxon>Dikarya</taxon>
        <taxon>Basidiomycota</taxon>
        <taxon>Agaricomycotina</taxon>
        <taxon>Agaricomycetes</taxon>
        <taxon>Agaricomycetidae</taxon>
        <taxon>Agaricales</taxon>
        <taxon>Marasmiineae</taxon>
        <taxon>Mycenaceae</taxon>
        <taxon>Mycena</taxon>
    </lineage>
</organism>
<comment type="caution">
    <text evidence="2">The sequence shown here is derived from an EMBL/GenBank/DDBJ whole genome shotgun (WGS) entry which is preliminary data.</text>
</comment>
<dbReference type="EMBL" id="JARKIE010000116">
    <property type="protein sequence ID" value="KAJ7681592.1"/>
    <property type="molecule type" value="Genomic_DNA"/>
</dbReference>
<name>A0AAD7D6J1_MYCRO</name>
<keyword evidence="3" id="KW-1185">Reference proteome</keyword>
<feature type="region of interest" description="Disordered" evidence="1">
    <location>
        <begin position="24"/>
        <end position="113"/>
    </location>
</feature>
<feature type="compositionally biased region" description="Polar residues" evidence="1">
    <location>
        <begin position="101"/>
        <end position="111"/>
    </location>
</feature>
<evidence type="ECO:0000313" key="3">
    <source>
        <dbReference type="Proteomes" id="UP001221757"/>
    </source>
</evidence>
<evidence type="ECO:0000256" key="1">
    <source>
        <dbReference type="SAM" id="MobiDB-lite"/>
    </source>
</evidence>
<dbReference type="Proteomes" id="UP001221757">
    <property type="component" value="Unassembled WGS sequence"/>
</dbReference>
<feature type="compositionally biased region" description="Low complexity" evidence="1">
    <location>
        <begin position="67"/>
        <end position="90"/>
    </location>
</feature>
<reference evidence="2" key="1">
    <citation type="submission" date="2023-03" db="EMBL/GenBank/DDBJ databases">
        <title>Massive genome expansion in bonnet fungi (Mycena s.s.) driven by repeated elements and novel gene families across ecological guilds.</title>
        <authorList>
            <consortium name="Lawrence Berkeley National Laboratory"/>
            <person name="Harder C.B."/>
            <person name="Miyauchi S."/>
            <person name="Viragh M."/>
            <person name="Kuo A."/>
            <person name="Thoen E."/>
            <person name="Andreopoulos B."/>
            <person name="Lu D."/>
            <person name="Skrede I."/>
            <person name="Drula E."/>
            <person name="Henrissat B."/>
            <person name="Morin E."/>
            <person name="Kohler A."/>
            <person name="Barry K."/>
            <person name="LaButti K."/>
            <person name="Morin E."/>
            <person name="Salamov A."/>
            <person name="Lipzen A."/>
            <person name="Mereny Z."/>
            <person name="Hegedus B."/>
            <person name="Baldrian P."/>
            <person name="Stursova M."/>
            <person name="Weitz H."/>
            <person name="Taylor A."/>
            <person name="Grigoriev I.V."/>
            <person name="Nagy L.G."/>
            <person name="Martin F."/>
            <person name="Kauserud H."/>
        </authorList>
    </citation>
    <scope>NUCLEOTIDE SEQUENCE</scope>
    <source>
        <strain evidence="2">CBHHK067</strain>
    </source>
</reference>
<dbReference type="AlphaFoldDB" id="A0AAD7D6J1"/>
<gene>
    <name evidence="2" type="ORF">B0H17DRAFT_1181965</name>
</gene>
<proteinExistence type="predicted"/>
<evidence type="ECO:0000313" key="2">
    <source>
        <dbReference type="EMBL" id="KAJ7681592.1"/>
    </source>
</evidence>
<accession>A0AAD7D6J1</accession>
<protein>
    <submittedName>
        <fullName evidence="2">Uncharacterized protein</fullName>
    </submittedName>
</protein>